<dbReference type="KEGG" id="aab:A4R43_27300"/>
<dbReference type="AlphaFoldDB" id="A0A344LCG2"/>
<reference evidence="2 3" key="1">
    <citation type="submission" date="2016-04" db="EMBL/GenBank/DDBJ databases">
        <title>Complete genome sequence and analysis of deep-sea sediment isolate, Amycolatopsis sp. WP1.</title>
        <authorList>
            <person name="Wang H."/>
            <person name="Chen S."/>
            <person name="Wu Q."/>
        </authorList>
    </citation>
    <scope>NUCLEOTIDE SEQUENCE [LARGE SCALE GENOMIC DNA]</scope>
    <source>
        <strain evidence="2 3">WP1</strain>
    </source>
</reference>
<evidence type="ECO:0000313" key="2">
    <source>
        <dbReference type="EMBL" id="AXB45736.1"/>
    </source>
</evidence>
<dbReference type="Proteomes" id="UP000250434">
    <property type="component" value="Chromosome"/>
</dbReference>
<accession>A0A344LCG2</accession>
<dbReference type="EMBL" id="CP015163">
    <property type="protein sequence ID" value="AXB45736.1"/>
    <property type="molecule type" value="Genomic_DNA"/>
</dbReference>
<evidence type="ECO:0000313" key="3">
    <source>
        <dbReference type="Proteomes" id="UP000250434"/>
    </source>
</evidence>
<protein>
    <recommendedName>
        <fullName evidence="4">Secreted protein</fullName>
    </recommendedName>
</protein>
<name>A0A344LCG2_9PSEU</name>
<sequence>MKGIIARSIAAIAVGSLLAVASSGVAAASVVDNGKGASSTQAAGARVLELRDQLAKVAYAGDVSGTQGAVGQLDPLLTDLAAGDRYAIQSEAQETAGVARDYNTEVSRVLKTPNSEPRQVPPVPGLPPLPDPLTMVSGLLQSLLTTLTTLLGSLLGGATVPAVPLPVPAVPAVPALPAP</sequence>
<dbReference type="OrthoDB" id="3629183at2"/>
<feature type="signal peptide" evidence="1">
    <location>
        <begin position="1"/>
        <end position="27"/>
    </location>
</feature>
<dbReference type="RefSeq" id="WP_113694970.1">
    <property type="nucleotide sequence ID" value="NZ_CP015163.1"/>
</dbReference>
<keyword evidence="1" id="KW-0732">Signal</keyword>
<feature type="chain" id="PRO_5016765422" description="Secreted protein" evidence="1">
    <location>
        <begin position="28"/>
        <end position="179"/>
    </location>
</feature>
<proteinExistence type="predicted"/>
<evidence type="ECO:0000256" key="1">
    <source>
        <dbReference type="SAM" id="SignalP"/>
    </source>
</evidence>
<organism evidence="2 3">
    <name type="scientific">Amycolatopsis albispora</name>
    <dbReference type="NCBI Taxonomy" id="1804986"/>
    <lineage>
        <taxon>Bacteria</taxon>
        <taxon>Bacillati</taxon>
        <taxon>Actinomycetota</taxon>
        <taxon>Actinomycetes</taxon>
        <taxon>Pseudonocardiales</taxon>
        <taxon>Pseudonocardiaceae</taxon>
        <taxon>Amycolatopsis</taxon>
    </lineage>
</organism>
<evidence type="ECO:0008006" key="4">
    <source>
        <dbReference type="Google" id="ProtNLM"/>
    </source>
</evidence>
<keyword evidence="3" id="KW-1185">Reference proteome</keyword>
<gene>
    <name evidence="2" type="ORF">A4R43_27300</name>
</gene>